<name>A0A1A8WG21_PLAMA</name>
<evidence type="ECO:0000313" key="1">
    <source>
        <dbReference type="EMBL" id="SBS91019.1"/>
    </source>
</evidence>
<accession>A0A1A8WG21</accession>
<gene>
    <name evidence="1" type="ORF">PMALA_031630</name>
</gene>
<protein>
    <submittedName>
        <fullName evidence="1">Uncharacterized protein</fullName>
    </submittedName>
</protein>
<dbReference type="AlphaFoldDB" id="A0A1A8WG21"/>
<reference evidence="2" key="1">
    <citation type="submission" date="2016-05" db="EMBL/GenBank/DDBJ databases">
        <authorList>
            <person name="Naeem Raeece"/>
        </authorList>
    </citation>
    <scope>NUCLEOTIDE SEQUENCE [LARGE SCALE GENOMIC DNA]</scope>
</reference>
<dbReference type="Proteomes" id="UP000078597">
    <property type="component" value="Unassembled WGS sequence"/>
</dbReference>
<dbReference type="EMBL" id="FLQW01001693">
    <property type="protein sequence ID" value="SBS91019.1"/>
    <property type="molecule type" value="Genomic_DNA"/>
</dbReference>
<proteinExistence type="predicted"/>
<organism evidence="1 2">
    <name type="scientific">Plasmodium malariae</name>
    <dbReference type="NCBI Taxonomy" id="5858"/>
    <lineage>
        <taxon>Eukaryota</taxon>
        <taxon>Sar</taxon>
        <taxon>Alveolata</taxon>
        <taxon>Apicomplexa</taxon>
        <taxon>Aconoidasida</taxon>
        <taxon>Haemosporida</taxon>
        <taxon>Plasmodiidae</taxon>
        <taxon>Plasmodium</taxon>
        <taxon>Plasmodium (Plasmodium)</taxon>
    </lineage>
</organism>
<evidence type="ECO:0000313" key="2">
    <source>
        <dbReference type="Proteomes" id="UP000078597"/>
    </source>
</evidence>
<sequence length="76" mass="9093">MNEDIIYDFQLWTLINCTFKDNKIIEKYEHIKLYYDCGKIVLKHMGAIFENRVCFRWKNRNGGKSLHIVSAKHGEN</sequence>